<protein>
    <submittedName>
        <fullName evidence="1">Uncharacterized protein</fullName>
    </submittedName>
</protein>
<evidence type="ECO:0000313" key="2">
    <source>
        <dbReference type="Proteomes" id="UP000654075"/>
    </source>
</evidence>
<dbReference type="PANTHER" id="PTHR46984:SF1">
    <property type="entry name" value="LEUCINE-RICH REPEAT-CONTAINING PROTEIN 71"/>
    <property type="match status" value="1"/>
</dbReference>
<dbReference type="InterPro" id="IPR053040">
    <property type="entry name" value="LRR-containing_protein_71"/>
</dbReference>
<dbReference type="PANTHER" id="PTHR46984">
    <property type="entry name" value="LEUCINE-RICH REPEAT-CONTAINING PROTEIN 71"/>
    <property type="match status" value="1"/>
</dbReference>
<sequence length="359" mass="40256">MFESWCAALQEHPGLQHISLRETNLKDDAAFSLARVLKENFVLFSLDLSSNRISDSGVEALTESLSENLVLLELGVEGTDSGESARAELSKVLEQNRGSYSGRGDVLELIRNSRRARAEAVTAEVQLSKSIAESPSKSVCSAASRSRLDAFALQAAASDLARGASFFLRPEDEEEARTRKMPSAAEIAADGVWFDAGDGRDLLKELTLRLEAGWRYTAADQEEMLMLRERAVGMKAVRVLERERAEEASKRIAAEQYEFRQRATPTEQRIQELREALADHAEDMRPVRHKQLQLMLDRRAAQDELLLEREEFGHAALNVQRLESALKMQLLICGWHARFALVAAYMEYRGRAISGRLYS</sequence>
<organism evidence="1 2">
    <name type="scientific">Polarella glacialis</name>
    <name type="common">Dinoflagellate</name>
    <dbReference type="NCBI Taxonomy" id="89957"/>
    <lineage>
        <taxon>Eukaryota</taxon>
        <taxon>Sar</taxon>
        <taxon>Alveolata</taxon>
        <taxon>Dinophyceae</taxon>
        <taxon>Suessiales</taxon>
        <taxon>Suessiaceae</taxon>
        <taxon>Polarella</taxon>
    </lineage>
</organism>
<dbReference type="AlphaFoldDB" id="A0A813GZ75"/>
<name>A0A813GZ75_POLGL</name>
<proteinExistence type="predicted"/>
<dbReference type="Gene3D" id="3.80.10.10">
    <property type="entry name" value="Ribonuclease Inhibitor"/>
    <property type="match status" value="1"/>
</dbReference>
<accession>A0A813GZ75</accession>
<dbReference type="EMBL" id="CAJNNV010029912">
    <property type="protein sequence ID" value="CAE8630587.1"/>
    <property type="molecule type" value="Genomic_DNA"/>
</dbReference>
<dbReference type="InterPro" id="IPR032675">
    <property type="entry name" value="LRR_dom_sf"/>
</dbReference>
<dbReference type="SUPFAM" id="SSF52047">
    <property type="entry name" value="RNI-like"/>
    <property type="match status" value="1"/>
</dbReference>
<comment type="caution">
    <text evidence="1">The sequence shown here is derived from an EMBL/GenBank/DDBJ whole genome shotgun (WGS) entry which is preliminary data.</text>
</comment>
<reference evidence="1" key="1">
    <citation type="submission" date="2021-02" db="EMBL/GenBank/DDBJ databases">
        <authorList>
            <person name="Dougan E. K."/>
            <person name="Rhodes N."/>
            <person name="Thang M."/>
            <person name="Chan C."/>
        </authorList>
    </citation>
    <scope>NUCLEOTIDE SEQUENCE</scope>
</reference>
<gene>
    <name evidence="1" type="ORF">PGLA1383_LOCUS46858</name>
</gene>
<dbReference type="SMART" id="SM00368">
    <property type="entry name" value="LRR_RI"/>
    <property type="match status" value="3"/>
</dbReference>
<dbReference type="Proteomes" id="UP000654075">
    <property type="component" value="Unassembled WGS sequence"/>
</dbReference>
<keyword evidence="2" id="KW-1185">Reference proteome</keyword>
<evidence type="ECO:0000313" key="1">
    <source>
        <dbReference type="EMBL" id="CAE8630587.1"/>
    </source>
</evidence>